<protein>
    <submittedName>
        <fullName evidence="1">Uncharacterized protein</fullName>
    </submittedName>
</protein>
<gene>
    <name evidence="1" type="ORF">CEN89_92</name>
</gene>
<dbReference type="EMBL" id="VMGK01000002">
    <property type="protein sequence ID" value="TSC93417.1"/>
    <property type="molecule type" value="Genomic_DNA"/>
</dbReference>
<sequence length="159" mass="18020">MRKKAERRITLTTRFCGRIPLCPAVDGKMICAADLSTYLEQSGVTHHFVSKTLRQGRKRCPRCKRMIDMVYAPGAIHPWQLSVTVSFDSEDFNGQKIGFSWKCCHCGKYTNSKQVSKAAYPKGVVKQCDHCDQPHFLKKGVNPELLPNDFKPLCAKIPF</sequence>
<organism evidence="1 2">
    <name type="scientific">Candidatus Berkelbacteria bacterium Licking1014_7</name>
    <dbReference type="NCBI Taxonomy" id="2017147"/>
    <lineage>
        <taxon>Bacteria</taxon>
        <taxon>Candidatus Berkelbacteria</taxon>
    </lineage>
</organism>
<evidence type="ECO:0000313" key="1">
    <source>
        <dbReference type="EMBL" id="TSC93417.1"/>
    </source>
</evidence>
<name>A0A554LKP7_9BACT</name>
<proteinExistence type="predicted"/>
<dbReference type="AlphaFoldDB" id="A0A554LKP7"/>
<accession>A0A554LKP7</accession>
<comment type="caution">
    <text evidence="1">The sequence shown here is derived from an EMBL/GenBank/DDBJ whole genome shotgun (WGS) entry which is preliminary data.</text>
</comment>
<dbReference type="Proteomes" id="UP000315689">
    <property type="component" value="Unassembled WGS sequence"/>
</dbReference>
<evidence type="ECO:0000313" key="2">
    <source>
        <dbReference type="Proteomes" id="UP000315689"/>
    </source>
</evidence>
<reference evidence="1 2" key="1">
    <citation type="submission" date="2017-07" db="EMBL/GenBank/DDBJ databases">
        <title>Mechanisms for carbon and nitrogen cycling indicate functional differentiation within the Candidate Phyla Radiation.</title>
        <authorList>
            <person name="Danczak R.E."/>
            <person name="Johnston M.D."/>
            <person name="Kenah C."/>
            <person name="Slattery M."/>
            <person name="Wrighton K.C."/>
            <person name="Wilkins M.J."/>
        </authorList>
    </citation>
    <scope>NUCLEOTIDE SEQUENCE [LARGE SCALE GENOMIC DNA]</scope>
    <source>
        <strain evidence="1">Licking1014_7</strain>
    </source>
</reference>